<feature type="transmembrane region" description="Helical" evidence="1">
    <location>
        <begin position="207"/>
        <end position="229"/>
    </location>
</feature>
<keyword evidence="1" id="KW-0812">Transmembrane</keyword>
<dbReference type="OrthoDB" id="345553at2"/>
<evidence type="ECO:0000313" key="3">
    <source>
        <dbReference type="Proteomes" id="UP000294684"/>
    </source>
</evidence>
<evidence type="ECO:0000256" key="1">
    <source>
        <dbReference type="SAM" id="Phobius"/>
    </source>
</evidence>
<feature type="transmembrane region" description="Helical" evidence="1">
    <location>
        <begin position="124"/>
        <end position="148"/>
    </location>
</feature>
<comment type="caution">
    <text evidence="2">The sequence shown here is derived from an EMBL/GenBank/DDBJ whole genome shotgun (WGS) entry which is preliminary data.</text>
</comment>
<feature type="transmembrane region" description="Helical" evidence="1">
    <location>
        <begin position="392"/>
        <end position="409"/>
    </location>
</feature>
<feature type="transmembrane region" description="Helical" evidence="1">
    <location>
        <begin position="20"/>
        <end position="39"/>
    </location>
</feature>
<dbReference type="RefSeq" id="WP_004783951.1">
    <property type="nucleotide sequence ID" value="NZ_SORO01000001.1"/>
</dbReference>
<gene>
    <name evidence="2" type="ORF">CLV96_0171</name>
</gene>
<dbReference type="Proteomes" id="UP000294684">
    <property type="component" value="Unassembled WGS sequence"/>
</dbReference>
<feature type="transmembrane region" description="Helical" evidence="1">
    <location>
        <begin position="369"/>
        <end position="386"/>
    </location>
</feature>
<feature type="transmembrane region" description="Helical" evidence="1">
    <location>
        <begin position="155"/>
        <end position="173"/>
    </location>
</feature>
<feature type="transmembrane region" description="Helical" evidence="1">
    <location>
        <begin position="337"/>
        <end position="357"/>
    </location>
</feature>
<keyword evidence="1" id="KW-0472">Membrane</keyword>
<keyword evidence="3" id="KW-1185">Reference proteome</keyword>
<dbReference type="GeneID" id="79825529"/>
<organism evidence="2 3">
    <name type="scientific">Leptospira meyeri</name>
    <dbReference type="NCBI Taxonomy" id="29508"/>
    <lineage>
        <taxon>Bacteria</taxon>
        <taxon>Pseudomonadati</taxon>
        <taxon>Spirochaetota</taxon>
        <taxon>Spirochaetia</taxon>
        <taxon>Leptospirales</taxon>
        <taxon>Leptospiraceae</taxon>
        <taxon>Leptospira</taxon>
    </lineage>
</organism>
<dbReference type="InterPro" id="IPR059217">
    <property type="entry name" value="LA3751_2-like"/>
</dbReference>
<feature type="transmembrane region" description="Helical" evidence="1">
    <location>
        <begin position="311"/>
        <end position="331"/>
    </location>
</feature>
<dbReference type="NCBIfam" id="NF047440">
    <property type="entry name" value="LA3751_2_3_fam"/>
    <property type="match status" value="1"/>
</dbReference>
<keyword evidence="1" id="KW-1133">Transmembrane helix</keyword>
<dbReference type="AlphaFoldDB" id="A0A4R8MW51"/>
<feature type="transmembrane region" description="Helical" evidence="1">
    <location>
        <begin position="249"/>
        <end position="269"/>
    </location>
</feature>
<evidence type="ECO:0000313" key="2">
    <source>
        <dbReference type="EMBL" id="TDY71216.1"/>
    </source>
</evidence>
<evidence type="ECO:0008006" key="4">
    <source>
        <dbReference type="Google" id="ProtNLM"/>
    </source>
</evidence>
<dbReference type="STRING" id="1193051.LEP1GSC017_3797"/>
<sequence>MKFVVRFIDRLGNLFIDRNYLLFVLVLLVGFVFFKRIGWDVGVSPLIQSDSQIKLYQVVEYKTKGINDHHCYGSNSEFDLENRFYPFRYPWAFFTTNENGSSCVFQYPTLFAQFFSLMPIPYRLFNTIILILNLCLCALVCYFLYAIFGISKIGVLLLAAILFFVGYGISSALEFSESIPSQILLLLFFYAVFRIESSGRITSGLLFLFGACGGVSIFLRSESLFYLGGLGLMVLYRNRKGLFTLWKQYLPLLVGFFLAVGVLVFYNYMEFHEILGVRSKVSYNDFSRLLLQERIHLVSEFFFGNQNRIGFLYYCFPIIFIIVYAIAKLPLTSIQNHFIAVIFISFFSVVLLSPYSSGGLYSGMRFTEFTYLLFSIFLISLLSLHLKQNEYRIVLCLILLQIGLGFFHVRKNVKTLDYVKKYHDLFQSKLERYPKAPVVHLSTFDLLLVSDSFLKKPHWIANKQSEFNVLESRFIKTGIDQFQVFVYDFKPPKDDNVTTEFYKEWVDTKYEIESKYFRKVSDEEIAGFRLMLWEKK</sequence>
<protein>
    <recommendedName>
        <fullName evidence="4">Dolichyl-phosphate-mannose-protein mannosyltransferase</fullName>
    </recommendedName>
</protein>
<dbReference type="EMBL" id="SORO01000001">
    <property type="protein sequence ID" value="TDY71216.1"/>
    <property type="molecule type" value="Genomic_DNA"/>
</dbReference>
<name>A0A4R8MW51_LEPME</name>
<accession>A0A4R8MW51</accession>
<reference evidence="2 3" key="1">
    <citation type="submission" date="2019-03" db="EMBL/GenBank/DDBJ databases">
        <title>Genomic Encyclopedia of Archaeal and Bacterial Type Strains, Phase II (KMG-II): from individual species to whole genera.</title>
        <authorList>
            <person name="Goeker M."/>
        </authorList>
    </citation>
    <scope>NUCLEOTIDE SEQUENCE [LARGE SCALE GENOMIC DNA]</scope>
    <source>
        <strain evidence="2 3">DSM 21537</strain>
    </source>
</reference>
<proteinExistence type="predicted"/>